<evidence type="ECO:0000256" key="1">
    <source>
        <dbReference type="ARBA" id="ARBA00001342"/>
    </source>
</evidence>
<dbReference type="InterPro" id="IPR005493">
    <property type="entry name" value="RraA/RraA-like"/>
</dbReference>
<comment type="catalytic activity">
    <reaction evidence="1">
        <text>4-hydroxy-4-methyl-2-oxoglutarate = 2 pyruvate</text>
        <dbReference type="Rhea" id="RHEA:22748"/>
        <dbReference type="ChEBI" id="CHEBI:15361"/>
        <dbReference type="ChEBI" id="CHEBI:58276"/>
        <dbReference type="EC" id="4.1.3.17"/>
    </reaction>
</comment>
<evidence type="ECO:0000256" key="6">
    <source>
        <dbReference type="ARBA" id="ARBA00012947"/>
    </source>
</evidence>
<dbReference type="Proteomes" id="UP001500449">
    <property type="component" value="Unassembled WGS sequence"/>
</dbReference>
<dbReference type="PANTHER" id="PTHR33254">
    <property type="entry name" value="4-HYDROXY-4-METHYL-2-OXOGLUTARATE ALDOLASE 3-RELATED"/>
    <property type="match status" value="1"/>
</dbReference>
<evidence type="ECO:0000313" key="13">
    <source>
        <dbReference type="EMBL" id="GAA1872043.1"/>
    </source>
</evidence>
<dbReference type="EC" id="4.1.3.17" evidence="5"/>
<comment type="caution">
    <text evidence="13">The sequence shown here is derived from an EMBL/GenBank/DDBJ whole genome shotgun (WGS) entry which is preliminary data.</text>
</comment>
<sequence length="231" mass="23761">MTDLAAMVAELRQHDTCVLSDALDRAGVEGVAHGLGPLTVDQALVGRVRTMQLAPDDGTHTTRVHLGAAVILRAGSDEVIVIAGGSTEAAGWGGLLTRGARQRGVAGVVIDGASRDIPEARGMTFPIYGRAATPTSARKRLVETAVDQPVVVAGVPVDAGDYVVADASGVVFIPGGRIAEILSIAGEIARAEQGFVSELKNGTAIDEVLDLRYETLTAAGKAAGERHAHAE</sequence>
<evidence type="ECO:0000256" key="10">
    <source>
        <dbReference type="ARBA" id="ARBA00030169"/>
    </source>
</evidence>
<organism evidence="13 14">
    <name type="scientific">Pseudonocardia ailaonensis</name>
    <dbReference type="NCBI Taxonomy" id="367279"/>
    <lineage>
        <taxon>Bacteria</taxon>
        <taxon>Bacillati</taxon>
        <taxon>Actinomycetota</taxon>
        <taxon>Actinomycetes</taxon>
        <taxon>Pseudonocardiales</taxon>
        <taxon>Pseudonocardiaceae</taxon>
        <taxon>Pseudonocardia</taxon>
    </lineage>
</organism>
<evidence type="ECO:0000256" key="8">
    <source>
        <dbReference type="ARBA" id="ARBA00025046"/>
    </source>
</evidence>
<dbReference type="EC" id="4.1.1.112" evidence="6"/>
<dbReference type="PANTHER" id="PTHR33254:SF4">
    <property type="entry name" value="4-HYDROXY-4-METHYL-2-OXOGLUTARATE ALDOLASE 3-RELATED"/>
    <property type="match status" value="1"/>
</dbReference>
<comment type="catalytic activity">
    <reaction evidence="12">
        <text>oxaloacetate + H(+) = pyruvate + CO2</text>
        <dbReference type="Rhea" id="RHEA:15641"/>
        <dbReference type="ChEBI" id="CHEBI:15361"/>
        <dbReference type="ChEBI" id="CHEBI:15378"/>
        <dbReference type="ChEBI" id="CHEBI:16452"/>
        <dbReference type="ChEBI" id="CHEBI:16526"/>
        <dbReference type="EC" id="4.1.1.112"/>
    </reaction>
</comment>
<evidence type="ECO:0000256" key="12">
    <source>
        <dbReference type="ARBA" id="ARBA00047973"/>
    </source>
</evidence>
<accession>A0ABN2NJH4</accession>
<name>A0ABN2NJH4_9PSEU</name>
<evidence type="ECO:0000256" key="5">
    <source>
        <dbReference type="ARBA" id="ARBA00012213"/>
    </source>
</evidence>
<dbReference type="EMBL" id="BAAAQK010000025">
    <property type="protein sequence ID" value="GAA1872043.1"/>
    <property type="molecule type" value="Genomic_DNA"/>
</dbReference>
<evidence type="ECO:0000256" key="9">
    <source>
        <dbReference type="ARBA" id="ARBA00029596"/>
    </source>
</evidence>
<evidence type="ECO:0000256" key="7">
    <source>
        <dbReference type="ARBA" id="ARBA00016549"/>
    </source>
</evidence>
<dbReference type="InterPro" id="IPR036704">
    <property type="entry name" value="RraA/RraA-like_sf"/>
</dbReference>
<dbReference type="Pfam" id="PF03737">
    <property type="entry name" value="RraA-like"/>
    <property type="match status" value="1"/>
</dbReference>
<dbReference type="SUPFAM" id="SSF89562">
    <property type="entry name" value="RraA-like"/>
    <property type="match status" value="1"/>
</dbReference>
<proteinExistence type="inferred from homology"/>
<evidence type="ECO:0000256" key="11">
    <source>
        <dbReference type="ARBA" id="ARBA00032305"/>
    </source>
</evidence>
<keyword evidence="14" id="KW-1185">Reference proteome</keyword>
<evidence type="ECO:0000256" key="4">
    <source>
        <dbReference type="ARBA" id="ARBA00011233"/>
    </source>
</evidence>
<comment type="similarity">
    <text evidence="3">Belongs to the class II aldolase/RraA-like family.</text>
</comment>
<dbReference type="Gene3D" id="3.50.30.40">
    <property type="entry name" value="Ribonuclease E inhibitor RraA/RraA-like"/>
    <property type="match status" value="1"/>
</dbReference>
<comment type="cofactor">
    <cofactor evidence="2">
        <name>a divalent metal cation</name>
        <dbReference type="ChEBI" id="CHEBI:60240"/>
    </cofactor>
</comment>
<dbReference type="CDD" id="cd16841">
    <property type="entry name" value="RraA_family"/>
    <property type="match status" value="1"/>
</dbReference>
<gene>
    <name evidence="13" type="ORF">GCM10009836_61180</name>
</gene>
<dbReference type="RefSeq" id="WP_344424960.1">
    <property type="nucleotide sequence ID" value="NZ_BAAAQK010000025.1"/>
</dbReference>
<evidence type="ECO:0000256" key="3">
    <source>
        <dbReference type="ARBA" id="ARBA00008621"/>
    </source>
</evidence>
<protein>
    <recommendedName>
        <fullName evidence="7">Putative 4-hydroxy-4-methyl-2-oxoglutarate aldolase</fullName>
        <ecNumber evidence="6">4.1.1.112</ecNumber>
        <ecNumber evidence="5">4.1.3.17</ecNumber>
    </recommendedName>
    <alternativeName>
        <fullName evidence="11">Oxaloacetate decarboxylase</fullName>
    </alternativeName>
    <alternativeName>
        <fullName evidence="9">Regulator of ribonuclease activity homolog</fullName>
    </alternativeName>
    <alternativeName>
        <fullName evidence="10">RraA-like protein</fullName>
    </alternativeName>
</protein>
<evidence type="ECO:0000256" key="2">
    <source>
        <dbReference type="ARBA" id="ARBA00001968"/>
    </source>
</evidence>
<reference evidence="13 14" key="1">
    <citation type="journal article" date="2019" name="Int. J. Syst. Evol. Microbiol.">
        <title>The Global Catalogue of Microorganisms (GCM) 10K type strain sequencing project: providing services to taxonomists for standard genome sequencing and annotation.</title>
        <authorList>
            <consortium name="The Broad Institute Genomics Platform"/>
            <consortium name="The Broad Institute Genome Sequencing Center for Infectious Disease"/>
            <person name="Wu L."/>
            <person name="Ma J."/>
        </authorList>
    </citation>
    <scope>NUCLEOTIDE SEQUENCE [LARGE SCALE GENOMIC DNA]</scope>
    <source>
        <strain evidence="13 14">JCM 16009</strain>
    </source>
</reference>
<comment type="function">
    <text evidence="8">Catalyzes the aldol cleavage of 4-hydroxy-4-methyl-2-oxoglutarate (HMG) into 2 molecules of pyruvate. Also contains a secondary oxaloacetate (OAA) decarboxylase activity due to the common pyruvate enolate transition state formed following C-C bond cleavage in the retro-aldol and decarboxylation reactions.</text>
</comment>
<evidence type="ECO:0000313" key="14">
    <source>
        <dbReference type="Proteomes" id="UP001500449"/>
    </source>
</evidence>
<comment type="subunit">
    <text evidence="4">Homotrimer.</text>
</comment>